<evidence type="ECO:0000256" key="1">
    <source>
        <dbReference type="SAM" id="Phobius"/>
    </source>
</evidence>
<evidence type="ECO:0000256" key="2">
    <source>
        <dbReference type="SAM" id="SignalP"/>
    </source>
</evidence>
<feature type="chain" id="PRO_5018334706" evidence="2">
    <location>
        <begin position="20"/>
        <end position="480"/>
    </location>
</feature>
<dbReference type="OrthoDB" id="10537654at2759"/>
<organism evidence="3 4">
    <name type="scientific">Brachionus plicatilis</name>
    <name type="common">Marine rotifer</name>
    <name type="synonym">Brachionus muelleri</name>
    <dbReference type="NCBI Taxonomy" id="10195"/>
    <lineage>
        <taxon>Eukaryota</taxon>
        <taxon>Metazoa</taxon>
        <taxon>Spiralia</taxon>
        <taxon>Gnathifera</taxon>
        <taxon>Rotifera</taxon>
        <taxon>Eurotatoria</taxon>
        <taxon>Monogononta</taxon>
        <taxon>Pseudotrocha</taxon>
        <taxon>Ploima</taxon>
        <taxon>Brachionidae</taxon>
        <taxon>Brachionus</taxon>
    </lineage>
</organism>
<gene>
    <name evidence="3" type="ORF">BpHYR1_013668</name>
</gene>
<sequence length="480" mass="55380">MKFQVILLFFSIVILGTWAQTENQTQNFYTESTGSTDFIAEEYSTSEQVEFNYCKELYPYCSCRISSIIIQCRNFSYFSQLNFSLLINLTDNSPRRIYELELKPLNAIPLDKTLNLEGISLYGRVILYKISGLDLEANPFESIKENSILNLYLYDVNLETLDHDTICGSNLSSNYVSLFSSFNYVLVSEDTYTYSGYLCPLAFKNANLRKLEMYIFNSSSTIQFSSISNDFDLNITITALTVYSAKNFTIDSNFLNPLIFKKLEDLDFDFVELKSIEKNTFENFTSLKRIVLDLPNMADFLRSTDNEWMKSLNLEVTMVNYSNPNELSKFENKSLVVTFNSRSGQQYSFPNEDLERFRYFPHDRLVYARILADQNLECSDTLQFLLKNSFNYPSVSFLNTTSTYKCFLNSSEQTIQPTFVQTTTIISENPPDNVVSLGVYLGTTIPLAAISILSLTTAAFFYIRKKKVYKTDRKNHIELF</sequence>
<keyword evidence="1" id="KW-0812">Transmembrane</keyword>
<dbReference type="EMBL" id="REGN01000642">
    <property type="protein sequence ID" value="RNA40449.1"/>
    <property type="molecule type" value="Genomic_DNA"/>
</dbReference>
<keyword evidence="2" id="KW-0732">Signal</keyword>
<feature type="signal peptide" evidence="2">
    <location>
        <begin position="1"/>
        <end position="19"/>
    </location>
</feature>
<evidence type="ECO:0000313" key="4">
    <source>
        <dbReference type="Proteomes" id="UP000276133"/>
    </source>
</evidence>
<protein>
    <submittedName>
        <fullName evidence="3">Uncharacterized protein</fullName>
    </submittedName>
</protein>
<accession>A0A3M7SXR4</accession>
<feature type="transmembrane region" description="Helical" evidence="1">
    <location>
        <begin position="437"/>
        <end position="463"/>
    </location>
</feature>
<proteinExistence type="predicted"/>
<reference evidence="3 4" key="1">
    <citation type="journal article" date="2018" name="Sci. Rep.">
        <title>Genomic signatures of local adaptation to the degree of environmental predictability in rotifers.</title>
        <authorList>
            <person name="Franch-Gras L."/>
            <person name="Hahn C."/>
            <person name="Garcia-Roger E.M."/>
            <person name="Carmona M.J."/>
            <person name="Serra M."/>
            <person name="Gomez A."/>
        </authorList>
    </citation>
    <scope>NUCLEOTIDE SEQUENCE [LARGE SCALE GENOMIC DNA]</scope>
    <source>
        <strain evidence="3">HYR1</strain>
    </source>
</reference>
<keyword evidence="1" id="KW-1133">Transmembrane helix</keyword>
<comment type="caution">
    <text evidence="3">The sequence shown here is derived from an EMBL/GenBank/DDBJ whole genome shotgun (WGS) entry which is preliminary data.</text>
</comment>
<evidence type="ECO:0000313" key="3">
    <source>
        <dbReference type="EMBL" id="RNA40449.1"/>
    </source>
</evidence>
<dbReference type="Proteomes" id="UP000276133">
    <property type="component" value="Unassembled WGS sequence"/>
</dbReference>
<keyword evidence="1" id="KW-0472">Membrane</keyword>
<name>A0A3M7SXR4_BRAPC</name>
<keyword evidence="4" id="KW-1185">Reference proteome</keyword>
<dbReference type="AlphaFoldDB" id="A0A3M7SXR4"/>